<dbReference type="CDD" id="cd00093">
    <property type="entry name" value="HTH_XRE"/>
    <property type="match status" value="1"/>
</dbReference>
<feature type="domain" description="HTH cro/C1-type" evidence="1">
    <location>
        <begin position="46"/>
        <end position="89"/>
    </location>
</feature>
<dbReference type="InterPro" id="IPR010982">
    <property type="entry name" value="Lambda_DNA-bd_dom_sf"/>
</dbReference>
<dbReference type="SMART" id="SM00530">
    <property type="entry name" value="HTH_XRE"/>
    <property type="match status" value="1"/>
</dbReference>
<proteinExistence type="predicted"/>
<reference evidence="3" key="1">
    <citation type="submission" date="2015-03" db="EMBL/GenBank/DDBJ databases">
        <title>Luteipulveratus halotolerans sp. nov., a novel actinobacterium (Dermacoccaceae) from Sarawak, Malaysia.</title>
        <authorList>
            <person name="Juboi H."/>
            <person name="Basik A."/>
            <person name="Shamsul S.S."/>
            <person name="Arnold P."/>
            <person name="Schmitt E.K."/>
            <person name="Sanglier J.-J."/>
            <person name="Yeo T."/>
        </authorList>
    </citation>
    <scope>NUCLEOTIDE SEQUENCE [LARGE SCALE GENOMIC DNA]</scope>
    <source>
        <strain evidence="3">C296001</strain>
    </source>
</reference>
<sequence>MSLEADEWDDSRDAPFVATGVKAHLTRLRETYLFLVDGNLIGWSDQDIADRAGMTRAYVSRIMAGQSENLGMVKLVGLANAFDVTPLYFFSASARRRVNRRLDARLEHLRKQQLFGSTAQEEDAREAE</sequence>
<dbReference type="OrthoDB" id="4161577at2"/>
<dbReference type="AlphaFoldDB" id="A0A0L6CPM1"/>
<dbReference type="Proteomes" id="UP000037397">
    <property type="component" value="Unassembled WGS sequence"/>
</dbReference>
<evidence type="ECO:0000259" key="1">
    <source>
        <dbReference type="PROSITE" id="PS50943"/>
    </source>
</evidence>
<dbReference type="Pfam" id="PF01381">
    <property type="entry name" value="HTH_3"/>
    <property type="match status" value="1"/>
</dbReference>
<dbReference type="Gene3D" id="1.10.260.40">
    <property type="entry name" value="lambda repressor-like DNA-binding domains"/>
    <property type="match status" value="1"/>
</dbReference>
<name>A0A0L6CPM1_9MICO</name>
<dbReference type="GO" id="GO:0003677">
    <property type="term" value="F:DNA binding"/>
    <property type="evidence" value="ECO:0007669"/>
    <property type="project" value="InterPro"/>
</dbReference>
<organism evidence="2 3">
    <name type="scientific">Luteipulveratus halotolerans</name>
    <dbReference type="NCBI Taxonomy" id="1631356"/>
    <lineage>
        <taxon>Bacteria</taxon>
        <taxon>Bacillati</taxon>
        <taxon>Actinomycetota</taxon>
        <taxon>Actinomycetes</taxon>
        <taxon>Micrococcales</taxon>
        <taxon>Dermacoccaceae</taxon>
        <taxon>Luteipulveratus</taxon>
    </lineage>
</organism>
<comment type="caution">
    <text evidence="2">The sequence shown here is derived from an EMBL/GenBank/DDBJ whole genome shotgun (WGS) entry which is preliminary data.</text>
</comment>
<dbReference type="PROSITE" id="PS50943">
    <property type="entry name" value="HTH_CROC1"/>
    <property type="match status" value="1"/>
</dbReference>
<accession>A0A0L6CPM1</accession>
<evidence type="ECO:0000313" key="2">
    <source>
        <dbReference type="EMBL" id="KNX39692.1"/>
    </source>
</evidence>
<dbReference type="SUPFAM" id="SSF47413">
    <property type="entry name" value="lambda repressor-like DNA-binding domains"/>
    <property type="match status" value="1"/>
</dbReference>
<dbReference type="InterPro" id="IPR001387">
    <property type="entry name" value="Cro/C1-type_HTH"/>
</dbReference>
<gene>
    <name evidence="2" type="ORF">VV01_00190</name>
</gene>
<evidence type="ECO:0000313" key="3">
    <source>
        <dbReference type="Proteomes" id="UP000037397"/>
    </source>
</evidence>
<dbReference type="RefSeq" id="WP_050668131.1">
    <property type="nucleotide sequence ID" value="NZ_LAIR01000001.1"/>
</dbReference>
<protein>
    <recommendedName>
        <fullName evidence="1">HTH cro/C1-type domain-containing protein</fullName>
    </recommendedName>
</protein>
<keyword evidence="3" id="KW-1185">Reference proteome</keyword>
<dbReference type="EMBL" id="LAIR01000001">
    <property type="protein sequence ID" value="KNX39692.1"/>
    <property type="molecule type" value="Genomic_DNA"/>
</dbReference>